<evidence type="ECO:0000256" key="3">
    <source>
        <dbReference type="ARBA" id="ARBA00022729"/>
    </source>
</evidence>
<dbReference type="GO" id="GO:0030288">
    <property type="term" value="C:outer membrane-bounded periplasmic space"/>
    <property type="evidence" value="ECO:0007669"/>
    <property type="project" value="UniProtKB-ARBA"/>
</dbReference>
<reference evidence="7 8" key="1">
    <citation type="submission" date="2019-02" db="EMBL/GenBank/DDBJ databases">
        <title>Investigation of anaerobic lignin degradation for improved lignocellulosic biofuels.</title>
        <authorList>
            <person name="Deangelis K."/>
        </authorList>
    </citation>
    <scope>NUCLEOTIDE SEQUENCE [LARGE SCALE GENOMIC DNA]</scope>
    <source>
        <strain evidence="7 8">159R</strain>
    </source>
</reference>
<comment type="similarity">
    <text evidence="2 4">Belongs to the bacterial solute-binding protein 3 family.</text>
</comment>
<evidence type="ECO:0000256" key="5">
    <source>
        <dbReference type="SAM" id="SignalP"/>
    </source>
</evidence>
<evidence type="ECO:0000313" key="7">
    <source>
        <dbReference type="EMBL" id="TCL04734.1"/>
    </source>
</evidence>
<evidence type="ECO:0000259" key="6">
    <source>
        <dbReference type="SMART" id="SM00062"/>
    </source>
</evidence>
<feature type="signal peptide" evidence="5">
    <location>
        <begin position="1"/>
        <end position="25"/>
    </location>
</feature>
<protein>
    <submittedName>
        <fullName evidence="7">Amino acid ABC transporter substrate-binding protein (PAAT family)</fullName>
    </submittedName>
</protein>
<keyword evidence="3 5" id="KW-0732">Signal</keyword>
<dbReference type="AlphaFoldDB" id="A0A4R1NBA7"/>
<dbReference type="SUPFAM" id="SSF53850">
    <property type="entry name" value="Periplasmic binding protein-like II"/>
    <property type="match status" value="1"/>
</dbReference>
<evidence type="ECO:0000256" key="4">
    <source>
        <dbReference type="RuleBase" id="RU003744"/>
    </source>
</evidence>
<dbReference type="PANTHER" id="PTHR35936:SF35">
    <property type="entry name" value="L-CYSTINE-BINDING PROTEIN TCYJ"/>
    <property type="match status" value="1"/>
</dbReference>
<dbReference type="InterPro" id="IPR018313">
    <property type="entry name" value="SBP_3_CS"/>
</dbReference>
<keyword evidence="8" id="KW-1185">Reference proteome</keyword>
<sequence length="285" mass="30147">MKMSVATRVAFATAITLMGCLGAHAEPQKWTTVKIVTEGGFFPWNYTKPDGTLGGFEIDLANNLCKRMGVSCTITAQAFDSMIPALNAGKFDAIIDDVAITPKRKEAIAFSVPYASLCYTFATGKNSDLAKSLPPEDKVISLDDNAASSEAIKRVAAALKGKTIGTLSAGTSVTFVNTYLKDAVQVRQYKTPESRDLDLVSDRVDVIVGSKDAMLGVIKKQGSQNIALSGPCFQGGVVGEGSGVGLRKGDTELKAMFDKAIKEAQADGTIKKLSEATFGMDVTPL</sequence>
<gene>
    <name evidence="7" type="ORF">EZJ58_2870</name>
</gene>
<dbReference type="EMBL" id="SJOI01000001">
    <property type="protein sequence ID" value="TCL04734.1"/>
    <property type="molecule type" value="Genomic_DNA"/>
</dbReference>
<proteinExistence type="inferred from homology"/>
<evidence type="ECO:0000256" key="1">
    <source>
        <dbReference type="ARBA" id="ARBA00004196"/>
    </source>
</evidence>
<comment type="subcellular location">
    <subcellularLocation>
        <location evidence="1">Cell envelope</location>
    </subcellularLocation>
</comment>
<dbReference type="OrthoDB" id="368476at2"/>
<feature type="chain" id="PRO_5020397045" evidence="5">
    <location>
        <begin position="26"/>
        <end position="285"/>
    </location>
</feature>
<dbReference type="RefSeq" id="WP_132923501.1">
    <property type="nucleotide sequence ID" value="NZ_SJOI01000001.1"/>
</dbReference>
<comment type="caution">
    <text evidence="7">The sequence shown here is derived from an EMBL/GenBank/DDBJ whole genome shotgun (WGS) entry which is preliminary data.</text>
</comment>
<dbReference type="InterPro" id="IPR001638">
    <property type="entry name" value="Solute-binding_3/MltF_N"/>
</dbReference>
<feature type="domain" description="Solute-binding protein family 3/N-terminal" evidence="6">
    <location>
        <begin position="32"/>
        <end position="281"/>
    </location>
</feature>
<dbReference type="PROSITE" id="PS01039">
    <property type="entry name" value="SBP_BACTERIAL_3"/>
    <property type="match status" value="1"/>
</dbReference>
<name>A0A4R1NBA7_9GAMM</name>
<evidence type="ECO:0000313" key="8">
    <source>
        <dbReference type="Proteomes" id="UP000294555"/>
    </source>
</evidence>
<dbReference type="Proteomes" id="UP000294555">
    <property type="component" value="Unassembled WGS sequence"/>
</dbReference>
<dbReference type="SMART" id="SM00062">
    <property type="entry name" value="PBPb"/>
    <property type="match status" value="1"/>
</dbReference>
<dbReference type="PANTHER" id="PTHR35936">
    <property type="entry name" value="MEMBRANE-BOUND LYTIC MUREIN TRANSGLYCOSYLASE F"/>
    <property type="match status" value="1"/>
</dbReference>
<dbReference type="PROSITE" id="PS51257">
    <property type="entry name" value="PROKAR_LIPOPROTEIN"/>
    <property type="match status" value="1"/>
</dbReference>
<dbReference type="Gene3D" id="3.40.190.10">
    <property type="entry name" value="Periplasmic binding protein-like II"/>
    <property type="match status" value="2"/>
</dbReference>
<organism evidence="7 8">
    <name type="scientific">Sodalis ligni</name>
    <dbReference type="NCBI Taxonomy" id="2697027"/>
    <lineage>
        <taxon>Bacteria</taxon>
        <taxon>Pseudomonadati</taxon>
        <taxon>Pseudomonadota</taxon>
        <taxon>Gammaproteobacteria</taxon>
        <taxon>Enterobacterales</taxon>
        <taxon>Bruguierivoracaceae</taxon>
        <taxon>Sodalis</taxon>
    </lineage>
</organism>
<accession>A0A4R1NBA7</accession>
<evidence type="ECO:0000256" key="2">
    <source>
        <dbReference type="ARBA" id="ARBA00010333"/>
    </source>
</evidence>
<dbReference type="Pfam" id="PF00497">
    <property type="entry name" value="SBP_bac_3"/>
    <property type="match status" value="1"/>
</dbReference>